<evidence type="ECO:0000313" key="12">
    <source>
        <dbReference type="Proteomes" id="UP000193467"/>
    </source>
</evidence>
<comment type="caution">
    <text evidence="11">The sequence shown here is derived from an EMBL/GenBank/DDBJ whole genome shotgun (WGS) entry which is preliminary data.</text>
</comment>
<dbReference type="GO" id="GO:0005829">
    <property type="term" value="C:cytosol"/>
    <property type="evidence" value="ECO:0007669"/>
    <property type="project" value="UniProtKB-SubCell"/>
</dbReference>
<evidence type="ECO:0000256" key="2">
    <source>
        <dbReference type="ARBA" id="ARBA00004255"/>
    </source>
</evidence>
<protein>
    <submittedName>
        <fullName evidence="11">Uncharacterized protein</fullName>
    </submittedName>
</protein>
<evidence type="ECO:0000256" key="4">
    <source>
        <dbReference type="ARBA" id="ARBA00004601"/>
    </source>
</evidence>
<dbReference type="Proteomes" id="UP000193467">
    <property type="component" value="Unassembled WGS sequence"/>
</dbReference>
<dbReference type="GO" id="GO:0005802">
    <property type="term" value="C:trans-Golgi network"/>
    <property type="evidence" value="ECO:0007669"/>
    <property type="project" value="TreeGrafter"/>
</dbReference>
<comment type="similarity">
    <text evidence="5">Belongs to the SCOC family.</text>
</comment>
<evidence type="ECO:0000313" key="11">
    <source>
        <dbReference type="EMBL" id="ORY76234.1"/>
    </source>
</evidence>
<feature type="region of interest" description="Disordered" evidence="10">
    <location>
        <begin position="1"/>
        <end position="26"/>
    </location>
</feature>
<dbReference type="InterPro" id="IPR019357">
    <property type="entry name" value="SCOC"/>
</dbReference>
<gene>
    <name evidence="11" type="ORF">BCR35DRAFT_305874</name>
</gene>
<proteinExistence type="inferred from homology"/>
<accession>A0A1Y2EYB7</accession>
<evidence type="ECO:0000256" key="3">
    <source>
        <dbReference type="ARBA" id="ARBA00004514"/>
    </source>
</evidence>
<dbReference type="GO" id="GO:0000139">
    <property type="term" value="C:Golgi membrane"/>
    <property type="evidence" value="ECO:0007669"/>
    <property type="project" value="UniProtKB-SubCell"/>
</dbReference>
<dbReference type="PANTHER" id="PTHR21614:SF0">
    <property type="entry name" value="GEO08385P1"/>
    <property type="match status" value="1"/>
</dbReference>
<evidence type="ECO:0000256" key="6">
    <source>
        <dbReference type="ARBA" id="ARBA00022490"/>
    </source>
</evidence>
<evidence type="ECO:0000256" key="9">
    <source>
        <dbReference type="ARBA" id="ARBA00023136"/>
    </source>
</evidence>
<evidence type="ECO:0000256" key="10">
    <source>
        <dbReference type="SAM" id="MobiDB-lite"/>
    </source>
</evidence>
<dbReference type="OrthoDB" id="2163284at2759"/>
<comment type="function">
    <text evidence="1">Positive regulator of amino acid starvation-induced autophagy.</text>
</comment>
<keyword evidence="7" id="KW-0333">Golgi apparatus</keyword>
<reference evidence="11 12" key="1">
    <citation type="submission" date="2016-07" db="EMBL/GenBank/DDBJ databases">
        <title>Pervasive Adenine N6-methylation of Active Genes in Fungi.</title>
        <authorList>
            <consortium name="DOE Joint Genome Institute"/>
            <person name="Mondo S.J."/>
            <person name="Dannebaum R.O."/>
            <person name="Kuo R.C."/>
            <person name="Labutti K."/>
            <person name="Haridas S."/>
            <person name="Kuo A."/>
            <person name="Salamov A."/>
            <person name="Ahrendt S.R."/>
            <person name="Lipzen A."/>
            <person name="Sullivan W."/>
            <person name="Andreopoulos W.B."/>
            <person name="Clum A."/>
            <person name="Lindquist E."/>
            <person name="Daum C."/>
            <person name="Ramamoorthy G.K."/>
            <person name="Gryganskyi A."/>
            <person name="Culley D."/>
            <person name="Magnuson J.K."/>
            <person name="James T.Y."/>
            <person name="O'Malley M.A."/>
            <person name="Stajich J.E."/>
            <person name="Spatafora J.W."/>
            <person name="Visel A."/>
            <person name="Grigoriev I.V."/>
        </authorList>
    </citation>
    <scope>NUCLEOTIDE SEQUENCE [LARGE SCALE GENOMIC DNA]</scope>
    <source>
        <strain evidence="11 12">62-1032</strain>
    </source>
</reference>
<dbReference type="Pfam" id="PF10224">
    <property type="entry name" value="DUF2205"/>
    <property type="match status" value="1"/>
</dbReference>
<dbReference type="PANTHER" id="PTHR21614">
    <property type="entry name" value="SHORT COILED COIL PROTEIN"/>
    <property type="match status" value="1"/>
</dbReference>
<evidence type="ECO:0000256" key="7">
    <source>
        <dbReference type="ARBA" id="ARBA00023034"/>
    </source>
</evidence>
<evidence type="ECO:0000256" key="1">
    <source>
        <dbReference type="ARBA" id="ARBA00002743"/>
    </source>
</evidence>
<evidence type="ECO:0000256" key="5">
    <source>
        <dbReference type="ARBA" id="ARBA00010880"/>
    </source>
</evidence>
<keyword evidence="9" id="KW-0472">Membrane</keyword>
<keyword evidence="6" id="KW-0963">Cytoplasm</keyword>
<evidence type="ECO:0000256" key="8">
    <source>
        <dbReference type="ARBA" id="ARBA00023054"/>
    </source>
</evidence>
<comment type="subcellular location">
    <subcellularLocation>
        <location evidence="3">Cytoplasm</location>
        <location evidence="3">Cytosol</location>
    </subcellularLocation>
    <subcellularLocation>
        <location evidence="2">Golgi apparatus membrane</location>
        <topology evidence="2">Peripheral membrane protein</topology>
        <orientation evidence="2">Cytoplasmic side</orientation>
    </subcellularLocation>
    <subcellularLocation>
        <location evidence="4">Golgi apparatus</location>
        <location evidence="4">trans-Golgi network</location>
    </subcellularLocation>
</comment>
<dbReference type="EMBL" id="MCGR01000035">
    <property type="protein sequence ID" value="ORY76234.1"/>
    <property type="molecule type" value="Genomic_DNA"/>
</dbReference>
<name>A0A1Y2EYB7_9BASI</name>
<dbReference type="Gene3D" id="1.20.5.170">
    <property type="match status" value="1"/>
</dbReference>
<sequence length="93" mass="10101">MVRPHASSVDAEPAWGAPTTQEDDVTPELTAQDVLDKEALVKDIITKQDGLRALLQRVTDVQAEGAKLKSDNSTLQTYIDNLTRNNAAMAAPR</sequence>
<keyword evidence="8" id="KW-0175">Coiled coil</keyword>
<keyword evidence="12" id="KW-1185">Reference proteome</keyword>
<organism evidence="11 12">
    <name type="scientific">Leucosporidium creatinivorum</name>
    <dbReference type="NCBI Taxonomy" id="106004"/>
    <lineage>
        <taxon>Eukaryota</taxon>
        <taxon>Fungi</taxon>
        <taxon>Dikarya</taxon>
        <taxon>Basidiomycota</taxon>
        <taxon>Pucciniomycotina</taxon>
        <taxon>Microbotryomycetes</taxon>
        <taxon>Leucosporidiales</taxon>
        <taxon>Leucosporidium</taxon>
    </lineage>
</organism>
<dbReference type="AlphaFoldDB" id="A0A1Y2EYB7"/>
<dbReference type="InParanoid" id="A0A1Y2EYB7"/>